<comment type="caution">
    <text evidence="1">The sequence shown here is derived from an EMBL/GenBank/DDBJ whole genome shotgun (WGS) entry which is preliminary data.</text>
</comment>
<dbReference type="RefSeq" id="WP_203946458.1">
    <property type="nucleotide sequence ID" value="NZ_BOOR01000034.1"/>
</dbReference>
<reference evidence="1" key="1">
    <citation type="submission" date="2021-01" db="EMBL/GenBank/DDBJ databases">
        <title>Whole genome shotgun sequence of Planotetraspora thailandica NBRC 104271.</title>
        <authorList>
            <person name="Komaki H."/>
            <person name="Tamura T."/>
        </authorList>
    </citation>
    <scope>NUCLEOTIDE SEQUENCE</scope>
    <source>
        <strain evidence="1">NBRC 104271</strain>
    </source>
</reference>
<accession>A0A8J3V588</accession>
<dbReference type="AlphaFoldDB" id="A0A8J3V588"/>
<proteinExistence type="predicted"/>
<dbReference type="EMBL" id="BOOR01000034">
    <property type="protein sequence ID" value="GII56320.1"/>
    <property type="molecule type" value="Genomic_DNA"/>
</dbReference>
<dbReference type="Proteomes" id="UP000605992">
    <property type="component" value="Unassembled WGS sequence"/>
</dbReference>
<name>A0A8J3V588_9ACTN</name>
<evidence type="ECO:0000313" key="1">
    <source>
        <dbReference type="EMBL" id="GII56320.1"/>
    </source>
</evidence>
<organism evidence="1 2">
    <name type="scientific">Planotetraspora thailandica</name>
    <dbReference type="NCBI Taxonomy" id="487172"/>
    <lineage>
        <taxon>Bacteria</taxon>
        <taxon>Bacillati</taxon>
        <taxon>Actinomycetota</taxon>
        <taxon>Actinomycetes</taxon>
        <taxon>Streptosporangiales</taxon>
        <taxon>Streptosporangiaceae</taxon>
        <taxon>Planotetraspora</taxon>
    </lineage>
</organism>
<gene>
    <name evidence="1" type="ORF">Pth03_47090</name>
</gene>
<evidence type="ECO:0000313" key="2">
    <source>
        <dbReference type="Proteomes" id="UP000605992"/>
    </source>
</evidence>
<sequence>MTNIQTYRSLAERWWQWAASIPTPRNPLTDETGEFAAEGQPDDVWFLAGTMGGAVKRQCSIPSDQPIFFPMFNIVRGFRRTLLFRGTPAPVCPQASGSAELNGVSLPVYEVSNQKKFTINAVPESPLHFKGDVTVKAWGLWGYLEPLDPGTYVLTFQGEIRPGGFWVSAKYDLTVV</sequence>
<protein>
    <submittedName>
        <fullName evidence="1">Uncharacterized protein</fullName>
    </submittedName>
</protein>
<keyword evidence="2" id="KW-1185">Reference proteome</keyword>